<keyword evidence="4" id="KW-1185">Reference proteome</keyword>
<accession>A0A1E4SD36</accession>
<comment type="similarity">
    <text evidence="1">Belongs to the prefoldin subunit beta family.</text>
</comment>
<dbReference type="GO" id="GO:0044183">
    <property type="term" value="F:protein folding chaperone"/>
    <property type="evidence" value="ECO:0007669"/>
    <property type="project" value="TreeGrafter"/>
</dbReference>
<dbReference type="GO" id="GO:0051082">
    <property type="term" value="F:unfolded protein binding"/>
    <property type="evidence" value="ECO:0007669"/>
    <property type="project" value="InterPro"/>
</dbReference>
<dbReference type="RefSeq" id="XP_020062551.1">
    <property type="nucleotide sequence ID" value="XM_020210590.1"/>
</dbReference>
<dbReference type="EMBL" id="KV453915">
    <property type="protein sequence ID" value="ODV77429.1"/>
    <property type="molecule type" value="Genomic_DNA"/>
</dbReference>
<keyword evidence="2" id="KW-0143">Chaperone</keyword>
<dbReference type="GO" id="GO:0016272">
    <property type="term" value="C:prefoldin complex"/>
    <property type="evidence" value="ECO:0007669"/>
    <property type="project" value="InterPro"/>
</dbReference>
<sequence>MSLNPEALQKLLIEMDNQLNKTKSDLSLCNLQLSRVETNLSLIKSTFSSLNKLCKPDEVVYQGVGKAFVAKNVKEYLGEISRDEKDFLDTKKNLVIKKDYLETTLEKTISSMQKIVQGK</sequence>
<name>A0A1E4SD36_9ASCO</name>
<organism evidence="3 4">
    <name type="scientific">Suhomyces tanzawaensis NRRL Y-17324</name>
    <dbReference type="NCBI Taxonomy" id="984487"/>
    <lineage>
        <taxon>Eukaryota</taxon>
        <taxon>Fungi</taxon>
        <taxon>Dikarya</taxon>
        <taxon>Ascomycota</taxon>
        <taxon>Saccharomycotina</taxon>
        <taxon>Pichiomycetes</taxon>
        <taxon>Debaryomycetaceae</taxon>
        <taxon>Suhomyces</taxon>
    </lineage>
</organism>
<evidence type="ECO:0000313" key="3">
    <source>
        <dbReference type="EMBL" id="ODV77429.1"/>
    </source>
</evidence>
<dbReference type="Gene3D" id="1.10.287.370">
    <property type="match status" value="1"/>
</dbReference>
<dbReference type="PANTHER" id="PTHR20903">
    <property type="entry name" value="PREFOLDIN SUBUNIT 1-RELATED"/>
    <property type="match status" value="1"/>
</dbReference>
<dbReference type="PANTHER" id="PTHR20903:SF0">
    <property type="entry name" value="PREFOLDIN SUBUNIT 1"/>
    <property type="match status" value="1"/>
</dbReference>
<dbReference type="Proteomes" id="UP000094285">
    <property type="component" value="Unassembled WGS sequence"/>
</dbReference>
<evidence type="ECO:0008006" key="5">
    <source>
        <dbReference type="Google" id="ProtNLM"/>
    </source>
</evidence>
<gene>
    <name evidence="3" type="ORF">CANTADRAFT_56408</name>
</gene>
<evidence type="ECO:0000256" key="2">
    <source>
        <dbReference type="ARBA" id="ARBA00023186"/>
    </source>
</evidence>
<proteinExistence type="inferred from homology"/>
<evidence type="ECO:0000256" key="1">
    <source>
        <dbReference type="ARBA" id="ARBA00008045"/>
    </source>
</evidence>
<dbReference type="InterPro" id="IPR009053">
    <property type="entry name" value="Prefoldin"/>
</dbReference>
<evidence type="ECO:0000313" key="4">
    <source>
        <dbReference type="Proteomes" id="UP000094285"/>
    </source>
</evidence>
<dbReference type="OrthoDB" id="2015447at2759"/>
<reference evidence="4" key="1">
    <citation type="submission" date="2016-05" db="EMBL/GenBank/DDBJ databases">
        <title>Comparative genomics of biotechnologically important yeasts.</title>
        <authorList>
            <consortium name="DOE Joint Genome Institute"/>
            <person name="Riley R."/>
            <person name="Haridas S."/>
            <person name="Wolfe K.H."/>
            <person name="Lopes M.R."/>
            <person name="Hittinger C.T."/>
            <person name="Goker M."/>
            <person name="Salamov A."/>
            <person name="Wisecaver J."/>
            <person name="Long T.M."/>
            <person name="Aerts A.L."/>
            <person name="Barry K."/>
            <person name="Choi C."/>
            <person name="Clum A."/>
            <person name="Coughlan A.Y."/>
            <person name="Deshpande S."/>
            <person name="Douglass A.P."/>
            <person name="Hanson S.J."/>
            <person name="Klenk H.-P."/>
            <person name="Labutti K."/>
            <person name="Lapidus A."/>
            <person name="Lindquist E."/>
            <person name="Lipzen A."/>
            <person name="Meier-Kolthoff J.P."/>
            <person name="Ohm R.A."/>
            <person name="Otillar R.P."/>
            <person name="Pangilinan J."/>
            <person name="Peng Y."/>
            <person name="Rokas A."/>
            <person name="Rosa C.A."/>
            <person name="Scheuner C."/>
            <person name="Sibirny A.A."/>
            <person name="Slot J.C."/>
            <person name="Stielow J.B."/>
            <person name="Sun H."/>
            <person name="Kurtzman C.P."/>
            <person name="Blackwell M."/>
            <person name="Grigoriev I.V."/>
            <person name="Jeffries T.W."/>
        </authorList>
    </citation>
    <scope>NUCLEOTIDE SEQUENCE [LARGE SCALE GENOMIC DNA]</scope>
    <source>
        <strain evidence="4">NRRL Y-17324</strain>
    </source>
</reference>
<dbReference type="AlphaFoldDB" id="A0A1E4SD36"/>
<dbReference type="SUPFAM" id="SSF46579">
    <property type="entry name" value="Prefoldin"/>
    <property type="match status" value="1"/>
</dbReference>
<dbReference type="Pfam" id="PF01920">
    <property type="entry name" value="Prefoldin_2"/>
    <property type="match status" value="1"/>
</dbReference>
<dbReference type="InterPro" id="IPR002777">
    <property type="entry name" value="PFD_beta-like"/>
</dbReference>
<dbReference type="STRING" id="984487.A0A1E4SD36"/>
<dbReference type="GO" id="GO:0005737">
    <property type="term" value="C:cytoplasm"/>
    <property type="evidence" value="ECO:0007669"/>
    <property type="project" value="TreeGrafter"/>
</dbReference>
<dbReference type="GeneID" id="30984726"/>
<protein>
    <recommendedName>
        <fullName evidence="5">Prefoldin</fullName>
    </recommendedName>
</protein>